<dbReference type="Proteomes" id="UP000608420">
    <property type="component" value="Unassembled WGS sequence"/>
</dbReference>
<dbReference type="InterPro" id="IPR024562">
    <property type="entry name" value="YqhG"/>
</dbReference>
<organism evidence="2 3">
    <name type="scientific">Paenibacillus aceti</name>
    <dbReference type="NCBI Taxonomy" id="1820010"/>
    <lineage>
        <taxon>Bacteria</taxon>
        <taxon>Bacillati</taxon>
        <taxon>Bacillota</taxon>
        <taxon>Bacilli</taxon>
        <taxon>Bacillales</taxon>
        <taxon>Paenibacillaceae</taxon>
        <taxon>Paenibacillus</taxon>
    </lineage>
</organism>
<comment type="caution">
    <text evidence="2">The sequence shown here is derived from an EMBL/GenBank/DDBJ whole genome shotgun (WGS) entry which is preliminary data.</text>
</comment>
<evidence type="ECO:0000313" key="2">
    <source>
        <dbReference type="EMBL" id="GGG07433.1"/>
    </source>
</evidence>
<protein>
    <recommendedName>
        <fullName evidence="4">YqhG</fullName>
    </recommendedName>
</protein>
<evidence type="ECO:0000313" key="3">
    <source>
        <dbReference type="Proteomes" id="UP000608420"/>
    </source>
</evidence>
<sequence length="326" mass="37103">MTMTQTQIQQYVMTYLDVTDCQILEKSPYHVTVKLSPQADRDLTNRPYYWGFIERTGVEPETMSFAFIFDAEAYEAMQERKNAQEGAKTTTAPASGQPGVAGAADDSILGRYFGTIRPLPVLGPGRIQKEVLTFGCSRLKQIFAAAKQGGRCVFLFEDPGLRQRTTLFPATYEPWLGVCFKLEFCCDIKREELHFMGISLLSGHIDEAFSSRLQGKQLLPRLPENVSIEPSSLSVAEGKEALERRLRDKISSYDISWAEAASERLNDELELIDAYYKELLNDPDEERKQEAAAQYESRRGEIRWQYEPRIVVSVVNYGIFHLRSPR</sequence>
<keyword evidence="3" id="KW-1185">Reference proteome</keyword>
<reference evidence="3" key="1">
    <citation type="journal article" date="2019" name="Int. J. Syst. Evol. Microbiol.">
        <title>The Global Catalogue of Microorganisms (GCM) 10K type strain sequencing project: providing services to taxonomists for standard genome sequencing and annotation.</title>
        <authorList>
            <consortium name="The Broad Institute Genomics Platform"/>
            <consortium name="The Broad Institute Genome Sequencing Center for Infectious Disease"/>
            <person name="Wu L."/>
            <person name="Ma J."/>
        </authorList>
    </citation>
    <scope>NUCLEOTIDE SEQUENCE [LARGE SCALE GENOMIC DNA]</scope>
    <source>
        <strain evidence="3">CGMCC 1.15420</strain>
    </source>
</reference>
<gene>
    <name evidence="2" type="ORF">GCM10010913_31560</name>
</gene>
<dbReference type="Pfam" id="PF11079">
    <property type="entry name" value="YqhG"/>
    <property type="match status" value="2"/>
</dbReference>
<dbReference type="EMBL" id="BMIW01000024">
    <property type="protein sequence ID" value="GGG07433.1"/>
    <property type="molecule type" value="Genomic_DNA"/>
</dbReference>
<evidence type="ECO:0008006" key="4">
    <source>
        <dbReference type="Google" id="ProtNLM"/>
    </source>
</evidence>
<feature type="region of interest" description="Disordered" evidence="1">
    <location>
        <begin position="80"/>
        <end position="101"/>
    </location>
</feature>
<accession>A0ABQ1W0I2</accession>
<dbReference type="RefSeq" id="WP_120461062.1">
    <property type="nucleotide sequence ID" value="NZ_BMIW01000024.1"/>
</dbReference>
<name>A0ABQ1W0I2_9BACL</name>
<proteinExistence type="predicted"/>
<evidence type="ECO:0000256" key="1">
    <source>
        <dbReference type="SAM" id="MobiDB-lite"/>
    </source>
</evidence>